<dbReference type="InterPro" id="IPR023198">
    <property type="entry name" value="PGP-like_dom2"/>
</dbReference>
<dbReference type="Pfam" id="PF00702">
    <property type="entry name" value="Hydrolase"/>
    <property type="match status" value="1"/>
</dbReference>
<dbReference type="PANTHER" id="PTHR43434">
    <property type="entry name" value="PHOSPHOGLYCOLATE PHOSPHATASE"/>
    <property type="match status" value="1"/>
</dbReference>
<organism evidence="5 6">
    <name type="scientific">Maliponia aquimaris</name>
    <dbReference type="NCBI Taxonomy" id="1673631"/>
    <lineage>
        <taxon>Bacteria</taxon>
        <taxon>Pseudomonadati</taxon>
        <taxon>Pseudomonadota</taxon>
        <taxon>Alphaproteobacteria</taxon>
        <taxon>Rhodobacterales</taxon>
        <taxon>Paracoccaceae</taxon>
        <taxon>Maliponia</taxon>
    </lineage>
</organism>
<dbReference type="PANTHER" id="PTHR43434:SF1">
    <property type="entry name" value="PHOSPHOGLYCOLATE PHOSPHATASE"/>
    <property type="match status" value="1"/>
</dbReference>
<dbReference type="SFLD" id="SFLDG01129">
    <property type="entry name" value="C1.5:_HAD__Beta-PGM__Phosphata"/>
    <property type="match status" value="1"/>
</dbReference>
<comment type="similarity">
    <text evidence="3">Belongs to the HAD-like hydrolase superfamily. CbbY/CbbZ/Gph/YieH family.</text>
</comment>
<dbReference type="NCBIfam" id="TIGR01549">
    <property type="entry name" value="HAD-SF-IA-v1"/>
    <property type="match status" value="1"/>
</dbReference>
<dbReference type="SFLD" id="SFLDS00003">
    <property type="entry name" value="Haloacid_Dehalogenase"/>
    <property type="match status" value="1"/>
</dbReference>
<comment type="pathway">
    <text evidence="2">Organic acid metabolism; glycolate biosynthesis; glycolate from 2-phosphoglycolate: step 1/1.</text>
</comment>
<reference evidence="5 6" key="1">
    <citation type="submission" date="2017-05" db="EMBL/GenBank/DDBJ databases">
        <authorList>
            <person name="Song R."/>
            <person name="Chenine A.L."/>
            <person name="Ruprecht R.M."/>
        </authorList>
    </citation>
    <scope>NUCLEOTIDE SEQUENCE [LARGE SCALE GENOMIC DNA]</scope>
    <source>
        <strain evidence="5 6">CECT 8898</strain>
    </source>
</reference>
<keyword evidence="5" id="KW-0378">Hydrolase</keyword>
<gene>
    <name evidence="5" type="primary">gph_3</name>
    <name evidence="5" type="ORF">MAA8898_04253</name>
</gene>
<dbReference type="GO" id="GO:0008967">
    <property type="term" value="F:phosphoglycolate phosphatase activity"/>
    <property type="evidence" value="ECO:0007669"/>
    <property type="project" value="UniProtKB-EC"/>
</dbReference>
<comment type="catalytic activity">
    <reaction evidence="1">
        <text>2-phosphoglycolate + H2O = glycolate + phosphate</text>
        <dbReference type="Rhea" id="RHEA:14369"/>
        <dbReference type="ChEBI" id="CHEBI:15377"/>
        <dbReference type="ChEBI" id="CHEBI:29805"/>
        <dbReference type="ChEBI" id="CHEBI:43474"/>
        <dbReference type="ChEBI" id="CHEBI:58033"/>
        <dbReference type="EC" id="3.1.3.18"/>
    </reaction>
</comment>
<dbReference type="Proteomes" id="UP000207598">
    <property type="component" value="Unassembled WGS sequence"/>
</dbReference>
<name>A0A238L2P8_9RHOB</name>
<proteinExistence type="inferred from homology"/>
<accession>A0A238L2P8</accession>
<dbReference type="Gene3D" id="1.10.150.240">
    <property type="entry name" value="Putative phosphatase, domain 2"/>
    <property type="match status" value="1"/>
</dbReference>
<dbReference type="GO" id="GO:0006281">
    <property type="term" value="P:DNA repair"/>
    <property type="evidence" value="ECO:0007669"/>
    <property type="project" value="TreeGrafter"/>
</dbReference>
<evidence type="ECO:0000256" key="2">
    <source>
        <dbReference type="ARBA" id="ARBA00004818"/>
    </source>
</evidence>
<dbReference type="InterPro" id="IPR006439">
    <property type="entry name" value="HAD-SF_hydro_IA"/>
</dbReference>
<dbReference type="AlphaFoldDB" id="A0A238L2P8"/>
<dbReference type="InterPro" id="IPR050155">
    <property type="entry name" value="HAD-like_hydrolase_sf"/>
</dbReference>
<evidence type="ECO:0000256" key="1">
    <source>
        <dbReference type="ARBA" id="ARBA00000830"/>
    </source>
</evidence>
<dbReference type="Gene3D" id="3.40.50.1000">
    <property type="entry name" value="HAD superfamily/HAD-like"/>
    <property type="match status" value="1"/>
</dbReference>
<evidence type="ECO:0000256" key="3">
    <source>
        <dbReference type="ARBA" id="ARBA00006171"/>
    </source>
</evidence>
<evidence type="ECO:0000313" key="6">
    <source>
        <dbReference type="Proteomes" id="UP000207598"/>
    </source>
</evidence>
<sequence length="236" mass="24509">MIGPRIEAVLFDKDGTLFDFGATWNAFAAGLIEHLAEGDAGRRRALAEALVFDLETGSFLPHSPVIAGTNREVAELLARVLPGREVGALEALIVREAATAPLREAVALVPFLAGLAARGLTLGVMTNDSESVARAHLRTAGIEGMFDFVAGADSGHGAKPSPLPLLAFARATGHRPDRVVMVGDSLHDLAAGRAAGMWTAGVLTGMASADVLAPLADVVLPDIGHLTGWLSQAARR</sequence>
<dbReference type="EC" id="3.1.3.18" evidence="4"/>
<keyword evidence="6" id="KW-1185">Reference proteome</keyword>
<dbReference type="InterPro" id="IPR036412">
    <property type="entry name" value="HAD-like_sf"/>
</dbReference>
<evidence type="ECO:0000313" key="5">
    <source>
        <dbReference type="EMBL" id="SMX49299.1"/>
    </source>
</evidence>
<dbReference type="OrthoDB" id="9797743at2"/>
<dbReference type="InterPro" id="IPR023214">
    <property type="entry name" value="HAD_sf"/>
</dbReference>
<dbReference type="GO" id="GO:0005829">
    <property type="term" value="C:cytosol"/>
    <property type="evidence" value="ECO:0007669"/>
    <property type="project" value="TreeGrafter"/>
</dbReference>
<evidence type="ECO:0000256" key="4">
    <source>
        <dbReference type="ARBA" id="ARBA00013078"/>
    </source>
</evidence>
<dbReference type="PRINTS" id="PR00413">
    <property type="entry name" value="HADHALOGNASE"/>
</dbReference>
<dbReference type="RefSeq" id="WP_094023003.1">
    <property type="nucleotide sequence ID" value="NZ_FXYF01000015.1"/>
</dbReference>
<protein>
    <recommendedName>
        <fullName evidence="4">phosphoglycolate phosphatase</fullName>
        <ecNumber evidence="4">3.1.3.18</ecNumber>
    </recommendedName>
</protein>
<dbReference type="SUPFAM" id="SSF56784">
    <property type="entry name" value="HAD-like"/>
    <property type="match status" value="1"/>
</dbReference>
<dbReference type="EMBL" id="FXYF01000015">
    <property type="protein sequence ID" value="SMX49299.1"/>
    <property type="molecule type" value="Genomic_DNA"/>
</dbReference>